<dbReference type="RefSeq" id="WP_380825826.1">
    <property type="nucleotide sequence ID" value="NZ_JBHTCG010000005.1"/>
</dbReference>
<dbReference type="Pfam" id="PF01061">
    <property type="entry name" value="ABC2_membrane"/>
    <property type="match status" value="1"/>
</dbReference>
<feature type="transmembrane region" description="Helical" evidence="6">
    <location>
        <begin position="47"/>
        <end position="69"/>
    </location>
</feature>
<proteinExistence type="predicted"/>
<dbReference type="PANTHER" id="PTHR43229:SF3">
    <property type="entry name" value="ABC-TYPE MULTIDRUG TRANSPORT SYSTEM, PERMEASE COMPONENT"/>
    <property type="match status" value="1"/>
</dbReference>
<name>A0ABW2P330_9ACTN</name>
<evidence type="ECO:0000256" key="1">
    <source>
        <dbReference type="ARBA" id="ARBA00004141"/>
    </source>
</evidence>
<evidence type="ECO:0000256" key="4">
    <source>
        <dbReference type="ARBA" id="ARBA00023136"/>
    </source>
</evidence>
<feature type="transmembrane region" description="Helical" evidence="6">
    <location>
        <begin position="209"/>
        <end position="229"/>
    </location>
</feature>
<dbReference type="Proteomes" id="UP001596496">
    <property type="component" value="Unassembled WGS sequence"/>
</dbReference>
<accession>A0ABW2P330</accession>
<dbReference type="PIRSF" id="PIRSF006648">
    <property type="entry name" value="DrrB"/>
    <property type="match status" value="1"/>
</dbReference>
<evidence type="ECO:0000256" key="5">
    <source>
        <dbReference type="ARBA" id="ARBA00023251"/>
    </source>
</evidence>
<feature type="domain" description="ABC-2 type transporter transmembrane" evidence="7">
    <location>
        <begin position="9"/>
        <end position="198"/>
    </location>
</feature>
<dbReference type="PANTHER" id="PTHR43229">
    <property type="entry name" value="NODULATION PROTEIN J"/>
    <property type="match status" value="1"/>
</dbReference>
<dbReference type="InterPro" id="IPR000412">
    <property type="entry name" value="ABC_2_transport"/>
</dbReference>
<dbReference type="InterPro" id="IPR013525">
    <property type="entry name" value="ABC2_TM"/>
</dbReference>
<evidence type="ECO:0000259" key="7">
    <source>
        <dbReference type="Pfam" id="PF01061"/>
    </source>
</evidence>
<evidence type="ECO:0000313" key="8">
    <source>
        <dbReference type="EMBL" id="MFC7382555.1"/>
    </source>
</evidence>
<evidence type="ECO:0000313" key="9">
    <source>
        <dbReference type="Proteomes" id="UP001596496"/>
    </source>
</evidence>
<sequence length="238" mass="24156">MRIAYVLFEVRRVVRDSRFLAFAVALPVGLFLLQAGMFGGANGAASIMGGLAAFGAFRAALDTGARAAVERGAGWQRQLRLTPLTGAGYLAAKATVAMLVAVLPIAGVTLAAALLSGVHLSAGGWAGAVLGVWAGTVPFALLGLLVGQVATPQNVQTYQGALLLLLGFAGGLLIPVSVFPRALASVAQVLPTYWLADLAHGAATGGGRVGQAALVLGLYTLALGAAVIIRYRHDGART</sequence>
<keyword evidence="5" id="KW-0046">Antibiotic resistance</keyword>
<keyword evidence="4 6" id="KW-0472">Membrane</keyword>
<comment type="subcellular location">
    <subcellularLocation>
        <location evidence="1">Membrane</location>
        <topology evidence="1">Multi-pass membrane protein</topology>
    </subcellularLocation>
</comment>
<feature type="transmembrane region" description="Helical" evidence="6">
    <location>
        <begin position="20"/>
        <end position="41"/>
    </location>
</feature>
<dbReference type="EMBL" id="JBHTCG010000005">
    <property type="protein sequence ID" value="MFC7382555.1"/>
    <property type="molecule type" value="Genomic_DNA"/>
</dbReference>
<comment type="caution">
    <text evidence="8">The sequence shown here is derived from an EMBL/GenBank/DDBJ whole genome shotgun (WGS) entry which is preliminary data.</text>
</comment>
<keyword evidence="3 6" id="KW-1133">Transmembrane helix</keyword>
<feature type="transmembrane region" description="Helical" evidence="6">
    <location>
        <begin position="90"/>
        <end position="113"/>
    </location>
</feature>
<feature type="transmembrane region" description="Helical" evidence="6">
    <location>
        <begin position="125"/>
        <end position="150"/>
    </location>
</feature>
<gene>
    <name evidence="8" type="ORF">ACFQSB_10100</name>
</gene>
<reference evidence="9" key="1">
    <citation type="journal article" date="2019" name="Int. J. Syst. Evol. Microbiol.">
        <title>The Global Catalogue of Microorganisms (GCM) 10K type strain sequencing project: providing services to taxonomists for standard genome sequencing and annotation.</title>
        <authorList>
            <consortium name="The Broad Institute Genomics Platform"/>
            <consortium name="The Broad Institute Genome Sequencing Center for Infectious Disease"/>
            <person name="Wu L."/>
            <person name="Ma J."/>
        </authorList>
    </citation>
    <scope>NUCLEOTIDE SEQUENCE [LARGE SCALE GENOMIC DNA]</scope>
    <source>
        <strain evidence="9">CECT 7649</strain>
    </source>
</reference>
<evidence type="ECO:0000256" key="3">
    <source>
        <dbReference type="ARBA" id="ARBA00022989"/>
    </source>
</evidence>
<keyword evidence="9" id="KW-1185">Reference proteome</keyword>
<feature type="transmembrane region" description="Helical" evidence="6">
    <location>
        <begin position="162"/>
        <end position="189"/>
    </location>
</feature>
<keyword evidence="2 6" id="KW-0812">Transmembrane</keyword>
<organism evidence="8 9">
    <name type="scientific">Sphaerisporangium rhizosphaerae</name>
    <dbReference type="NCBI Taxonomy" id="2269375"/>
    <lineage>
        <taxon>Bacteria</taxon>
        <taxon>Bacillati</taxon>
        <taxon>Actinomycetota</taxon>
        <taxon>Actinomycetes</taxon>
        <taxon>Streptosporangiales</taxon>
        <taxon>Streptosporangiaceae</taxon>
        <taxon>Sphaerisporangium</taxon>
    </lineage>
</organism>
<evidence type="ECO:0000256" key="6">
    <source>
        <dbReference type="SAM" id="Phobius"/>
    </source>
</evidence>
<protein>
    <submittedName>
        <fullName evidence="8">ABC transporter permease</fullName>
    </submittedName>
</protein>
<evidence type="ECO:0000256" key="2">
    <source>
        <dbReference type="ARBA" id="ARBA00022692"/>
    </source>
</evidence>
<dbReference type="InterPro" id="IPR051784">
    <property type="entry name" value="Nod_factor_ABC_transporter"/>
</dbReference>